<dbReference type="InterPro" id="IPR050796">
    <property type="entry name" value="SCF_F-box_component"/>
</dbReference>
<evidence type="ECO:0000313" key="3">
    <source>
        <dbReference type="Proteomes" id="UP001161247"/>
    </source>
</evidence>
<dbReference type="SMART" id="SM00256">
    <property type="entry name" value="FBOX"/>
    <property type="match status" value="1"/>
</dbReference>
<dbReference type="PANTHER" id="PTHR31672">
    <property type="entry name" value="BNACNNG10540D PROTEIN"/>
    <property type="match status" value="1"/>
</dbReference>
<reference evidence="2" key="1">
    <citation type="submission" date="2023-03" db="EMBL/GenBank/DDBJ databases">
        <authorList>
            <person name="Julca I."/>
        </authorList>
    </citation>
    <scope>NUCLEOTIDE SEQUENCE</scope>
</reference>
<dbReference type="InterPro" id="IPR036047">
    <property type="entry name" value="F-box-like_dom_sf"/>
</dbReference>
<dbReference type="InterPro" id="IPR006527">
    <property type="entry name" value="F-box-assoc_dom_typ1"/>
</dbReference>
<dbReference type="Pfam" id="PF07734">
    <property type="entry name" value="FBA_1"/>
    <property type="match status" value="1"/>
</dbReference>
<dbReference type="Gene3D" id="1.20.1280.50">
    <property type="match status" value="1"/>
</dbReference>
<name>A0AAV1EGW3_OLDCO</name>
<dbReference type="Pfam" id="PF00646">
    <property type="entry name" value="F-box"/>
    <property type="match status" value="1"/>
</dbReference>
<accession>A0AAV1EGW3</accession>
<dbReference type="PANTHER" id="PTHR31672:SF13">
    <property type="entry name" value="F-BOX PROTEIN CPR30-LIKE"/>
    <property type="match status" value="1"/>
</dbReference>
<evidence type="ECO:0000313" key="2">
    <source>
        <dbReference type="EMBL" id="CAI9118801.1"/>
    </source>
</evidence>
<dbReference type="InterPro" id="IPR017451">
    <property type="entry name" value="F-box-assoc_interact_dom"/>
</dbReference>
<dbReference type="Proteomes" id="UP001161247">
    <property type="component" value="Chromosome 9"/>
</dbReference>
<evidence type="ECO:0000259" key="1">
    <source>
        <dbReference type="SMART" id="SM00256"/>
    </source>
</evidence>
<dbReference type="SUPFAM" id="SSF81383">
    <property type="entry name" value="F-box domain"/>
    <property type="match status" value="1"/>
</dbReference>
<organism evidence="2 3">
    <name type="scientific">Oldenlandia corymbosa var. corymbosa</name>
    <dbReference type="NCBI Taxonomy" id="529605"/>
    <lineage>
        <taxon>Eukaryota</taxon>
        <taxon>Viridiplantae</taxon>
        <taxon>Streptophyta</taxon>
        <taxon>Embryophyta</taxon>
        <taxon>Tracheophyta</taxon>
        <taxon>Spermatophyta</taxon>
        <taxon>Magnoliopsida</taxon>
        <taxon>eudicotyledons</taxon>
        <taxon>Gunneridae</taxon>
        <taxon>Pentapetalae</taxon>
        <taxon>asterids</taxon>
        <taxon>lamiids</taxon>
        <taxon>Gentianales</taxon>
        <taxon>Rubiaceae</taxon>
        <taxon>Rubioideae</taxon>
        <taxon>Spermacoceae</taxon>
        <taxon>Hedyotis-Oldenlandia complex</taxon>
        <taxon>Oldenlandia</taxon>
    </lineage>
</organism>
<dbReference type="AlphaFoldDB" id="A0AAV1EGW3"/>
<dbReference type="EMBL" id="OX459126">
    <property type="protein sequence ID" value="CAI9118801.1"/>
    <property type="molecule type" value="Genomic_DNA"/>
</dbReference>
<gene>
    <name evidence="2" type="ORF">OLC1_LOCUS24587</name>
</gene>
<proteinExistence type="predicted"/>
<dbReference type="CDD" id="cd22157">
    <property type="entry name" value="F-box_AtFBW1-like"/>
    <property type="match status" value="1"/>
</dbReference>
<keyword evidence="3" id="KW-1185">Reference proteome</keyword>
<feature type="domain" description="F-box" evidence="1">
    <location>
        <begin position="8"/>
        <end position="48"/>
    </location>
</feature>
<protein>
    <submittedName>
        <fullName evidence="2">OLC1v1020414C1</fullName>
    </submittedName>
</protein>
<dbReference type="NCBIfam" id="TIGR01640">
    <property type="entry name" value="F_box_assoc_1"/>
    <property type="match status" value="1"/>
</dbReference>
<dbReference type="InterPro" id="IPR001810">
    <property type="entry name" value="F-box_dom"/>
</dbReference>
<sequence length="393" mass="44621">MSDFAPSIPNDLIVDILVRLPAKSVGRFRCVSKPWRSLLSSFRFIRAHTDFHLLYDLDEKIVLSASRNSVHSPDSLHILTFFTNESERSSSIDGISKEVSFPLLHPNDQFVVVKGSCHGLVLLMNPDSYSICLANPVTLEVVKIPDFCSPLDFDGISYGLGYDNTTDDYKVMALSYYRKRVTSDDSIAETFVNVYSTKSRAWRKLAISPFDHAELHGKHGVFVNGFIHWLACEYKTKMAPFRNQRSVIAAFDLAREEFQKLPPPKSVEEHMFVVYKLTVLRGCLAMVTGLCDGVFEFWVMIDYGVQESWTKFSIIYPEDVPMLRSLKVVYVLSDSTEVVLTIESEKFAAYNLSNGVWRVMEFDGIPNSIGLEEVTFMESLISPNHKSDDQIEE</sequence>